<feature type="region of interest" description="Disordered" evidence="1">
    <location>
        <begin position="25"/>
        <end position="133"/>
    </location>
</feature>
<evidence type="ECO:0000313" key="2">
    <source>
        <dbReference type="EMBL" id="WUN83231.1"/>
    </source>
</evidence>
<sequence>MVDVGPRGRVTGVVIVALVGALALGGCSGEPAGAKPVVPAPASASSTAPSAPSPSEPASAQPSTPAAEPRPSATGGPEPERTPAGASDVPQNPNRGPNPPPAPDRPPLPTWKPAPFDPKDPSVPNYTVPPPMR</sequence>
<feature type="compositionally biased region" description="Low complexity" evidence="1">
    <location>
        <begin position="56"/>
        <end position="69"/>
    </location>
</feature>
<reference evidence="2" key="1">
    <citation type="submission" date="2022-10" db="EMBL/GenBank/DDBJ databases">
        <title>The complete genomes of actinobacterial strains from the NBC collection.</title>
        <authorList>
            <person name="Joergensen T.S."/>
            <person name="Alvarez Arevalo M."/>
            <person name="Sterndorff E.B."/>
            <person name="Faurdal D."/>
            <person name="Vuksanovic O."/>
            <person name="Mourched A.-S."/>
            <person name="Charusanti P."/>
            <person name="Shaw S."/>
            <person name="Blin K."/>
            <person name="Weber T."/>
        </authorList>
    </citation>
    <scope>NUCLEOTIDE SEQUENCE</scope>
    <source>
        <strain evidence="2">NBC_00303</strain>
    </source>
</reference>
<gene>
    <name evidence="2" type="ORF">OHA91_34795</name>
</gene>
<dbReference type="GeneID" id="95501330"/>
<dbReference type="PROSITE" id="PS51257">
    <property type="entry name" value="PROKAR_LIPOPROTEIN"/>
    <property type="match status" value="1"/>
</dbReference>
<name>A0ABZ1QKP2_9ACTN</name>
<feature type="compositionally biased region" description="Pro residues" evidence="1">
    <location>
        <begin position="96"/>
        <end position="116"/>
    </location>
</feature>
<organism evidence="2 3">
    <name type="scientific">Streptomyces erythrochromogenes</name>
    <dbReference type="NCBI Taxonomy" id="285574"/>
    <lineage>
        <taxon>Bacteria</taxon>
        <taxon>Bacillati</taxon>
        <taxon>Actinomycetota</taxon>
        <taxon>Actinomycetes</taxon>
        <taxon>Kitasatosporales</taxon>
        <taxon>Streptomycetaceae</taxon>
        <taxon>Streptomyces</taxon>
    </lineage>
</organism>
<dbReference type="RefSeq" id="WP_328740677.1">
    <property type="nucleotide sequence ID" value="NZ_CP108036.1"/>
</dbReference>
<evidence type="ECO:0000313" key="3">
    <source>
        <dbReference type="Proteomes" id="UP001432312"/>
    </source>
</evidence>
<dbReference type="Proteomes" id="UP001432312">
    <property type="component" value="Chromosome"/>
</dbReference>
<keyword evidence="3" id="KW-1185">Reference proteome</keyword>
<evidence type="ECO:0000256" key="1">
    <source>
        <dbReference type="SAM" id="MobiDB-lite"/>
    </source>
</evidence>
<feature type="compositionally biased region" description="Low complexity" evidence="1">
    <location>
        <begin position="25"/>
        <end position="50"/>
    </location>
</feature>
<accession>A0ABZ1QKP2</accession>
<dbReference type="EMBL" id="CP108036">
    <property type="protein sequence ID" value="WUN83231.1"/>
    <property type="molecule type" value="Genomic_DNA"/>
</dbReference>
<protein>
    <recommendedName>
        <fullName evidence="4">Lipoprotein</fullName>
    </recommendedName>
</protein>
<proteinExistence type="predicted"/>
<evidence type="ECO:0008006" key="4">
    <source>
        <dbReference type="Google" id="ProtNLM"/>
    </source>
</evidence>